<dbReference type="InterPro" id="IPR048478">
    <property type="entry name" value="LSM12_LSM"/>
</dbReference>
<dbReference type="EMBL" id="HG937694">
    <property type="protein sequence ID" value="CDP38009.1"/>
    <property type="molecule type" value="Genomic_DNA"/>
</dbReference>
<dbReference type="InterPro" id="IPR047574">
    <property type="entry name" value="AD"/>
</dbReference>
<dbReference type="Pfam" id="PF09793">
    <property type="entry name" value="AD"/>
    <property type="match status" value="1"/>
</dbReference>
<gene>
    <name evidence="2" type="ORF">GNLVRS02_ARAD1D24750g</name>
</gene>
<protein>
    <submittedName>
        <fullName evidence="2">ARAD1D24750p</fullName>
    </submittedName>
</protein>
<dbReference type="InterPro" id="IPR016521">
    <property type="entry name" value="RNA-processing_Lsm12"/>
</dbReference>
<organism evidence="2">
    <name type="scientific">Blastobotrys adeninivorans</name>
    <name type="common">Yeast</name>
    <name type="synonym">Arxula adeninivorans</name>
    <dbReference type="NCBI Taxonomy" id="409370"/>
    <lineage>
        <taxon>Eukaryota</taxon>
        <taxon>Fungi</taxon>
        <taxon>Dikarya</taxon>
        <taxon>Ascomycota</taxon>
        <taxon>Saccharomycotina</taxon>
        <taxon>Dipodascomycetes</taxon>
        <taxon>Dipodascales</taxon>
        <taxon>Trichomonascaceae</taxon>
        <taxon>Blastobotrys</taxon>
    </lineage>
</organism>
<reference evidence="2" key="1">
    <citation type="submission" date="2014-02" db="EMBL/GenBank/DDBJ databases">
        <authorList>
            <person name="Genoscope - CEA"/>
        </authorList>
    </citation>
    <scope>NUCLEOTIDE SEQUENCE</scope>
    <source>
        <strain evidence="2">LS3</strain>
    </source>
</reference>
<accession>A0A060TB32</accession>
<sequence length="185" mass="20247">MTSTDWVVGLRVQVTTILDQEISGKVYAIDSVSNTIVLEEAGDKSSKPNYRVIKTSFVKEVSLLDKKAPKPSSRSFGEVEPAIGPVSLQGVVKKESAAAKAAHKYAITRGQGVTKEGQMVFDQIAKTLPCRWHGKSIIVFDEVRIDPPYTVEATRADDEKSTALQHVRRIVEHTQEKIAAEVKGG</sequence>
<dbReference type="PhylomeDB" id="A0A060TB32"/>
<feature type="domain" description="AD" evidence="1">
    <location>
        <begin position="84"/>
        <end position="179"/>
    </location>
</feature>
<evidence type="ECO:0000259" key="1">
    <source>
        <dbReference type="PROSITE" id="PS52001"/>
    </source>
</evidence>
<dbReference type="PANTHER" id="PTHR13542">
    <property type="entry name" value="LSM12 HOMOLOG"/>
    <property type="match status" value="1"/>
</dbReference>
<name>A0A060TB32_BLAAD</name>
<dbReference type="InterPro" id="IPR019181">
    <property type="entry name" value="LSM12_ABD"/>
</dbReference>
<dbReference type="PROSITE" id="PS52001">
    <property type="entry name" value="AD"/>
    <property type="match status" value="1"/>
</dbReference>
<proteinExistence type="predicted"/>
<dbReference type="InterPro" id="IPR039683">
    <property type="entry name" value="Lsm12-like"/>
</dbReference>
<dbReference type="Gene3D" id="2.30.30.100">
    <property type="match status" value="1"/>
</dbReference>
<dbReference type="AlphaFoldDB" id="A0A060TB32"/>
<dbReference type="Pfam" id="PF21166">
    <property type="entry name" value="LSM12_LSM"/>
    <property type="match status" value="1"/>
</dbReference>
<reference evidence="2" key="2">
    <citation type="submission" date="2014-06" db="EMBL/GenBank/DDBJ databases">
        <title>The complete genome of Blastobotrys (Arxula) adeninivorans LS3 - a yeast of biotechnological interest.</title>
        <authorList>
            <person name="Kunze G."/>
            <person name="Gaillardin C."/>
            <person name="Czernicka M."/>
            <person name="Durrens P."/>
            <person name="Martin T."/>
            <person name="Boer E."/>
            <person name="Gabaldon T."/>
            <person name="Cruz J."/>
            <person name="Talla E."/>
            <person name="Marck C."/>
            <person name="Goffeau A."/>
            <person name="Barbe V."/>
            <person name="Baret P."/>
            <person name="Baronian K."/>
            <person name="Beier S."/>
            <person name="Bleykasten C."/>
            <person name="Bode R."/>
            <person name="Casaregola S."/>
            <person name="Despons L."/>
            <person name="Fairhead C."/>
            <person name="Giersberg M."/>
            <person name="Gierski P."/>
            <person name="Hahnel U."/>
            <person name="Hartmann A."/>
            <person name="Jankowska D."/>
            <person name="Jubin C."/>
            <person name="Jung P."/>
            <person name="Lafontaine I."/>
            <person name="Leh-Louis V."/>
            <person name="Lemaire M."/>
            <person name="Marcet-Houben M."/>
            <person name="Mascher M."/>
            <person name="Morel G."/>
            <person name="Richard G.-F."/>
            <person name="Riechen J."/>
            <person name="Sacerdot C."/>
            <person name="Sarkar A."/>
            <person name="Savel G."/>
            <person name="Schacherer J."/>
            <person name="Sherman D."/>
            <person name="Straub M.-L."/>
            <person name="Stein N."/>
            <person name="Thierry A."/>
            <person name="Trautwein-Schult A."/>
            <person name="Westhof E."/>
            <person name="Worch S."/>
            <person name="Dujon B."/>
            <person name="Souciet J.-L."/>
            <person name="Wincker P."/>
            <person name="Scholz U."/>
            <person name="Neuveglise N."/>
        </authorList>
    </citation>
    <scope>NUCLEOTIDE SEQUENCE</scope>
    <source>
        <strain evidence="2">LS3</strain>
    </source>
</reference>
<dbReference type="PIRSF" id="PIRSF007783">
    <property type="entry name" value="UCP007783_YHR121w"/>
    <property type="match status" value="1"/>
</dbReference>
<evidence type="ECO:0000313" key="2">
    <source>
        <dbReference type="EMBL" id="CDP38009.1"/>
    </source>
</evidence>
<dbReference type="SMART" id="SM00995">
    <property type="entry name" value="AD"/>
    <property type="match status" value="1"/>
</dbReference>